<name>A0A9X7J5C8_9FIRM</name>
<proteinExistence type="predicted"/>
<gene>
    <name evidence="1" type="ORF">MOST_01750</name>
</gene>
<dbReference type="EMBL" id="PVXL01000007">
    <property type="protein sequence ID" value="PRR77578.1"/>
    <property type="molecule type" value="Genomic_DNA"/>
</dbReference>
<dbReference type="RefSeq" id="WP_054938237.1">
    <property type="nucleotide sequence ID" value="NZ_PVXL01000007.1"/>
</dbReference>
<dbReference type="Gene3D" id="3.30.160.250">
    <property type="match status" value="1"/>
</dbReference>
<keyword evidence="2" id="KW-1185">Reference proteome</keyword>
<reference evidence="1 2" key="1">
    <citation type="submission" date="2018-03" db="EMBL/GenBank/DDBJ databases">
        <title>Genome sequence of Moorella stamsii DSM 26217.</title>
        <authorList>
            <person name="Poehlein A."/>
            <person name="Daniel R."/>
        </authorList>
    </citation>
    <scope>NUCLEOTIDE SEQUENCE [LARGE SCALE GENOMIC DNA]</scope>
    <source>
        <strain evidence="2">DSM 26217</strain>
    </source>
</reference>
<accession>A0A9X7J5C8</accession>
<protein>
    <recommendedName>
        <fullName evidence="3">HicB family protein</fullName>
    </recommendedName>
</protein>
<organism evidence="1 2">
    <name type="scientific">Neomoorella stamsii</name>
    <dbReference type="NCBI Taxonomy" id="1266720"/>
    <lineage>
        <taxon>Bacteria</taxon>
        <taxon>Bacillati</taxon>
        <taxon>Bacillota</taxon>
        <taxon>Clostridia</taxon>
        <taxon>Neomoorellales</taxon>
        <taxon>Neomoorellaceae</taxon>
        <taxon>Neomoorella</taxon>
    </lineage>
</organism>
<evidence type="ECO:0008006" key="3">
    <source>
        <dbReference type="Google" id="ProtNLM"/>
    </source>
</evidence>
<evidence type="ECO:0000313" key="1">
    <source>
        <dbReference type="EMBL" id="PRR77578.1"/>
    </source>
</evidence>
<comment type="caution">
    <text evidence="1">The sequence shown here is derived from an EMBL/GenBank/DDBJ whole genome shotgun (WGS) entry which is preliminary data.</text>
</comment>
<evidence type="ECO:0000313" key="2">
    <source>
        <dbReference type="Proteomes" id="UP000239430"/>
    </source>
</evidence>
<dbReference type="AlphaFoldDB" id="A0A9X7J5C8"/>
<sequence>MAKEALAGFLYGMEEDGESIPVPSDPGKMEIPPGTFVALVEAWTDMVRDEIEKKAIKKKAIKKTLTIPKWLNEIAEREKVNLSHLLQTNLKQYLGIPDYNHRQIKKQP</sequence>
<dbReference type="Proteomes" id="UP000239430">
    <property type="component" value="Unassembled WGS sequence"/>
</dbReference>